<evidence type="ECO:0000313" key="8">
    <source>
        <dbReference type="Proteomes" id="UP001166286"/>
    </source>
</evidence>
<gene>
    <name evidence="7" type="ORF">JMJ35_002931</name>
</gene>
<dbReference type="InterPro" id="IPR036396">
    <property type="entry name" value="Cyt_P450_sf"/>
</dbReference>
<evidence type="ECO:0000256" key="5">
    <source>
        <dbReference type="PIRSR" id="PIRSR602403-1"/>
    </source>
</evidence>
<feature type="compositionally biased region" description="Polar residues" evidence="6">
    <location>
        <begin position="601"/>
        <end position="619"/>
    </location>
</feature>
<keyword evidence="8" id="KW-1185">Reference proteome</keyword>
<dbReference type="PRINTS" id="PR00465">
    <property type="entry name" value="EP450IV"/>
</dbReference>
<dbReference type="InterPro" id="IPR050121">
    <property type="entry name" value="Cytochrome_P450_monoxygenase"/>
</dbReference>
<feature type="binding site" description="axial binding residue" evidence="5">
    <location>
        <position position="480"/>
    </location>
    <ligand>
        <name>heme</name>
        <dbReference type="ChEBI" id="CHEBI:30413"/>
    </ligand>
    <ligandPart>
        <name>Fe</name>
        <dbReference type="ChEBI" id="CHEBI:18248"/>
    </ligandPart>
</feature>
<dbReference type="GO" id="GO:0004497">
    <property type="term" value="F:monooxygenase activity"/>
    <property type="evidence" value="ECO:0007669"/>
    <property type="project" value="InterPro"/>
</dbReference>
<proteinExistence type="inferred from homology"/>
<evidence type="ECO:0000313" key="7">
    <source>
        <dbReference type="EMBL" id="KAK0514314.1"/>
    </source>
</evidence>
<keyword evidence="5" id="KW-0349">Heme</keyword>
<feature type="region of interest" description="Disordered" evidence="6">
    <location>
        <begin position="694"/>
        <end position="733"/>
    </location>
</feature>
<dbReference type="EMBL" id="JAFEKC020000005">
    <property type="protein sequence ID" value="KAK0514314.1"/>
    <property type="molecule type" value="Genomic_DNA"/>
</dbReference>
<evidence type="ECO:0000256" key="6">
    <source>
        <dbReference type="SAM" id="MobiDB-lite"/>
    </source>
</evidence>
<dbReference type="AlphaFoldDB" id="A0AA39R5V7"/>
<dbReference type="PANTHER" id="PTHR24305:SF166">
    <property type="entry name" value="CYTOCHROME P450 12A4, MITOCHONDRIAL-RELATED"/>
    <property type="match status" value="1"/>
</dbReference>
<name>A0AA39R5V7_9LECA</name>
<accession>A0AA39R5V7</accession>
<comment type="similarity">
    <text evidence="2">Belongs to the cytochrome P450 family.</text>
</comment>
<evidence type="ECO:0008006" key="9">
    <source>
        <dbReference type="Google" id="ProtNLM"/>
    </source>
</evidence>
<dbReference type="Gene3D" id="1.10.630.10">
    <property type="entry name" value="Cytochrome P450"/>
    <property type="match status" value="1"/>
</dbReference>
<dbReference type="PANTHER" id="PTHR24305">
    <property type="entry name" value="CYTOCHROME P450"/>
    <property type="match status" value="1"/>
</dbReference>
<dbReference type="InterPro" id="IPR001128">
    <property type="entry name" value="Cyt_P450"/>
</dbReference>
<protein>
    <recommendedName>
        <fullName evidence="9">Cytochrome P450</fullName>
    </recommendedName>
</protein>
<dbReference type="GO" id="GO:0005506">
    <property type="term" value="F:iron ion binding"/>
    <property type="evidence" value="ECO:0007669"/>
    <property type="project" value="InterPro"/>
</dbReference>
<dbReference type="InterPro" id="IPR002403">
    <property type="entry name" value="Cyt_P450_E_grp-IV"/>
</dbReference>
<dbReference type="Proteomes" id="UP001166286">
    <property type="component" value="Unassembled WGS sequence"/>
</dbReference>
<evidence type="ECO:0000256" key="4">
    <source>
        <dbReference type="ARBA" id="ARBA00023004"/>
    </source>
</evidence>
<evidence type="ECO:0000256" key="3">
    <source>
        <dbReference type="ARBA" id="ARBA00022723"/>
    </source>
</evidence>
<evidence type="ECO:0000256" key="2">
    <source>
        <dbReference type="ARBA" id="ARBA00010617"/>
    </source>
</evidence>
<reference evidence="7" key="1">
    <citation type="submission" date="2023-03" db="EMBL/GenBank/DDBJ databases">
        <title>Complete genome of Cladonia borealis.</title>
        <authorList>
            <person name="Park H."/>
        </authorList>
    </citation>
    <scope>NUCLEOTIDE SEQUENCE</scope>
    <source>
        <strain evidence="7">ANT050790</strain>
    </source>
</reference>
<feature type="region of interest" description="Disordered" evidence="6">
    <location>
        <begin position="601"/>
        <end position="633"/>
    </location>
</feature>
<comment type="cofactor">
    <cofactor evidence="1 5">
        <name>heme</name>
        <dbReference type="ChEBI" id="CHEBI:30413"/>
    </cofactor>
</comment>
<organism evidence="7 8">
    <name type="scientific">Cladonia borealis</name>
    <dbReference type="NCBI Taxonomy" id="184061"/>
    <lineage>
        <taxon>Eukaryota</taxon>
        <taxon>Fungi</taxon>
        <taxon>Dikarya</taxon>
        <taxon>Ascomycota</taxon>
        <taxon>Pezizomycotina</taxon>
        <taxon>Lecanoromycetes</taxon>
        <taxon>OSLEUM clade</taxon>
        <taxon>Lecanoromycetidae</taxon>
        <taxon>Lecanorales</taxon>
        <taxon>Lecanorineae</taxon>
        <taxon>Cladoniaceae</taxon>
        <taxon>Cladonia</taxon>
    </lineage>
</organism>
<comment type="caution">
    <text evidence="7">The sequence shown here is derived from an EMBL/GenBank/DDBJ whole genome shotgun (WGS) entry which is preliminary data.</text>
</comment>
<keyword evidence="4 5" id="KW-0408">Iron</keyword>
<sequence length="733" mass="82848">MGWITSIISSSSLELLPWLAFCAIVIGFAHSAYVALAGPLSDIPAIHWLAQWSRYYNLYIKYFYSTRTAHYEAHLRMDKNSSVHPIVRVGPNEVSIMSTEGIKTVWGAGFERSPWYAVFSNFGKPNMFSSTSSRAHSSRKRIFASSYSKTAVTGDRVQSIIKSRVARIMNFLERQSSSNSTFHGSSGPVVVRNVFRALQADVFTAFAFAEGEGTDFLNHLEMGPNTVEDLGMGMMDLFHDEKRDEFFFWESERPFKYIGKFLARNGPKSHERAQRWLMELLKPHEARLQSTDPIKSTEKGLRQFNGGVYEKLMFYKNPETGNPLDWTERASEIMDHAVAGQDAVPAALEFIIRQTSTHPHVQAKLRLELLTSLPLGAEDRSFAMIDTLSYLNAVIMEGLRLVDTISSYQTRVVPKGGCVISGHYLPAGTIVAAQPYLINRQPDVFPDPETFNPSRWLLPREDYRNLAKSMWTYSSGPRSCVGRELSLAIIKTVVADTYIRYKTTLLDSDRTEKRPWEGADFMAEVRFENILACEDGEWIENRVRKPSLFPVEAHEQVQEPVRRSSIFQPSFENRASGEDKIQETVVNPSERQRTANVQFNLNSFTKGNETPNPNTTTQRRAPGDEQKNNNINDQVIPPHQSLGAQAWLEQHYGPRKPSLVPSLLPLPLGAQGQKGGEQREDILRRPSVMHMYETEEDIAPLKKPAGKVSRLRRPGLGRMRTAPERVDGVLQGN</sequence>
<dbReference type="SUPFAM" id="SSF48264">
    <property type="entry name" value="Cytochrome P450"/>
    <property type="match status" value="1"/>
</dbReference>
<evidence type="ECO:0000256" key="1">
    <source>
        <dbReference type="ARBA" id="ARBA00001971"/>
    </source>
</evidence>
<keyword evidence="3 5" id="KW-0479">Metal-binding</keyword>
<dbReference type="GO" id="GO:0016705">
    <property type="term" value="F:oxidoreductase activity, acting on paired donors, with incorporation or reduction of molecular oxygen"/>
    <property type="evidence" value="ECO:0007669"/>
    <property type="project" value="InterPro"/>
</dbReference>
<dbReference type="GO" id="GO:0020037">
    <property type="term" value="F:heme binding"/>
    <property type="evidence" value="ECO:0007669"/>
    <property type="project" value="InterPro"/>
</dbReference>
<dbReference type="Pfam" id="PF00067">
    <property type="entry name" value="p450"/>
    <property type="match status" value="1"/>
</dbReference>